<evidence type="ECO:0000313" key="2">
    <source>
        <dbReference type="EMBL" id="KIY50152.1"/>
    </source>
</evidence>
<dbReference type="EMBL" id="KN881676">
    <property type="protein sequence ID" value="KIY50152.1"/>
    <property type="molecule type" value="Genomic_DNA"/>
</dbReference>
<organism evidence="2 3">
    <name type="scientific">Fistulina hepatica ATCC 64428</name>
    <dbReference type="NCBI Taxonomy" id="1128425"/>
    <lineage>
        <taxon>Eukaryota</taxon>
        <taxon>Fungi</taxon>
        <taxon>Dikarya</taxon>
        <taxon>Basidiomycota</taxon>
        <taxon>Agaricomycotina</taxon>
        <taxon>Agaricomycetes</taxon>
        <taxon>Agaricomycetidae</taxon>
        <taxon>Agaricales</taxon>
        <taxon>Fistulinaceae</taxon>
        <taxon>Fistulina</taxon>
    </lineage>
</organism>
<accession>A0A0D7AFH6</accession>
<dbReference type="OrthoDB" id="541052at2759"/>
<keyword evidence="3" id="KW-1185">Reference proteome</keyword>
<dbReference type="Proteomes" id="UP000054144">
    <property type="component" value="Unassembled WGS sequence"/>
</dbReference>
<sequence>MRLGKTSLARAGKWVAVVFFVYTLVLCVRFTDHQPKTLHVDVVSVKNVLQSASSANHLKQRRPLLGHVYHSDGLLHVNHSAAHPIYELIHKAERSWDAKLKRASTTLEEAVAEYRRRYGRAPPKGFDIWWHFVQEKEVLLPDEYDQIMLDLEPFFGYEPHELRSIRDNLPNVLPPAAVYTVGKTREGTLSILDATTLEPNPQGSAYGSIQVVTMLKAIEHLLPEFHIHVFAQDRPTAHTDYVVKEALLAAVRSGTYLKVADLPKTRSMGWLSACAPQSKVRAMKVDIGKEPSPPENKTFIYDHTASMSPCAHPQLFWNHGQFTSHGYGPTPLKDLKPIFSYSATTVHHDIRVPFSYGWIEDLKPSSNPEWDERNDNRLVWRGSNTGMHYFPGWGWNRSARTVAVGLVNDATGTVEFLDPTKAPHEPVGPALEYNATDVNPALFDVGFTGGVLGCGDMAVCGNLSEKYAWKDKQSIEEAGNYKYVIDVSLCQGNGWSGRFKRLMTSNALVFKSTIYPEWFMDRVEPWVHYVPIQVDMSDLHDTLVFFRGDESGVGAHDALASKIAISGREWSKRFWRLEDMQAYFLRLILEYARLMSDDRESMSYMGP</sequence>
<evidence type="ECO:0000313" key="3">
    <source>
        <dbReference type="Proteomes" id="UP000054144"/>
    </source>
</evidence>
<proteinExistence type="predicted"/>
<dbReference type="PANTHER" id="PTHR12203">
    <property type="entry name" value="KDEL LYS-ASP-GLU-LEU CONTAINING - RELATED"/>
    <property type="match status" value="1"/>
</dbReference>
<dbReference type="Pfam" id="PF05686">
    <property type="entry name" value="Glyco_transf_90"/>
    <property type="match status" value="1"/>
</dbReference>
<feature type="domain" description="Glycosyl transferase CAP10" evidence="1">
    <location>
        <begin position="315"/>
        <end position="598"/>
    </location>
</feature>
<name>A0A0D7AFH6_9AGAR</name>
<dbReference type="InterPro" id="IPR006598">
    <property type="entry name" value="CAP10"/>
</dbReference>
<evidence type="ECO:0000259" key="1">
    <source>
        <dbReference type="SMART" id="SM00672"/>
    </source>
</evidence>
<dbReference type="PANTHER" id="PTHR12203:SF118">
    <property type="entry name" value="BETA-1,2-XYLOSYLTRANSFERASE 1"/>
    <property type="match status" value="1"/>
</dbReference>
<dbReference type="AlphaFoldDB" id="A0A0D7AFH6"/>
<protein>
    <recommendedName>
        <fullName evidence="1">Glycosyl transferase CAP10 domain-containing protein</fullName>
    </recommendedName>
</protein>
<reference evidence="2 3" key="1">
    <citation type="journal article" date="2015" name="Fungal Genet. Biol.">
        <title>Evolution of novel wood decay mechanisms in Agaricales revealed by the genome sequences of Fistulina hepatica and Cylindrobasidium torrendii.</title>
        <authorList>
            <person name="Floudas D."/>
            <person name="Held B.W."/>
            <person name="Riley R."/>
            <person name="Nagy L.G."/>
            <person name="Koehler G."/>
            <person name="Ransdell A.S."/>
            <person name="Younus H."/>
            <person name="Chow J."/>
            <person name="Chiniquy J."/>
            <person name="Lipzen A."/>
            <person name="Tritt A."/>
            <person name="Sun H."/>
            <person name="Haridas S."/>
            <person name="LaButti K."/>
            <person name="Ohm R.A."/>
            <person name="Kues U."/>
            <person name="Blanchette R.A."/>
            <person name="Grigoriev I.V."/>
            <person name="Minto R.E."/>
            <person name="Hibbett D.S."/>
        </authorList>
    </citation>
    <scope>NUCLEOTIDE SEQUENCE [LARGE SCALE GENOMIC DNA]</scope>
    <source>
        <strain evidence="2 3">ATCC 64428</strain>
    </source>
</reference>
<gene>
    <name evidence="2" type="ORF">FISHEDRAFT_39466</name>
</gene>
<dbReference type="InterPro" id="IPR051091">
    <property type="entry name" value="O-Glucosyltr/Glycosyltrsf_90"/>
</dbReference>
<dbReference type="SMART" id="SM00672">
    <property type="entry name" value="CAP10"/>
    <property type="match status" value="1"/>
</dbReference>